<sequence>MVGAGPIGLAAVVSARLDSPAHLVVIDKADSRLQAAKMFGADTPVLAGGFRLRLHPAPSAAAPGIVVVVMSGAHGVPPVGLAVGAPGSLVGNVRPDPRTGAAMTATSPRSPSLFDRGSWPEARRIGDILRKETIGGILLLAGTVIALIWANSPWAGSYEALREFTVGPASLHLNLSLGTWAADGLLAIFFFVAGLELKREFVAGDLRDPRRAAVPIAAAIGGVLVPAVLYLAINVTADGGAAKGWAIPTATDIAFALAVLAVIGRFLPHAMRTFLLTLAVVDDLLAIAIIAVFYTSDLSVPPLLAALVPLAVFAVLVQRRIRSWWLLLPLAFAAWTLMHASGVHATVAGVLLGFAVPVLRSRKAGGPEAGPGLAEHFEHRFRPISAGVAVPVFAFMSAGVAVGGVDGLASALTDPVAIGIMVGLIVGKPIGITAATWLVTRFTRAKMDTGFAWIDVFGLAVLAGIGFTVSLLIGELAFGIGSDRDDHVKVAVLTGSLGAALLAAVVLRLRNRTYRRIHDVENTDADRDDIPDVYQQPTVPRPENR</sequence>
<feature type="transmembrane region" description="Helical" evidence="11">
    <location>
        <begin position="383"/>
        <end position="404"/>
    </location>
</feature>
<feature type="transmembrane region" description="Helical" evidence="11">
    <location>
        <begin position="212"/>
        <end position="233"/>
    </location>
</feature>
<dbReference type="GO" id="GO:0006885">
    <property type="term" value="P:regulation of pH"/>
    <property type="evidence" value="ECO:0007669"/>
    <property type="project" value="UniProtKB-UniRule"/>
</dbReference>
<feature type="transmembrane region" description="Helical" evidence="11">
    <location>
        <begin position="490"/>
        <end position="509"/>
    </location>
</feature>
<comment type="catalytic activity">
    <reaction evidence="11">
        <text>Na(+)(in) + 2 H(+)(out) = Na(+)(out) + 2 H(+)(in)</text>
        <dbReference type="Rhea" id="RHEA:29251"/>
        <dbReference type="ChEBI" id="CHEBI:15378"/>
        <dbReference type="ChEBI" id="CHEBI:29101"/>
    </reaction>
</comment>
<dbReference type="Pfam" id="PF06965">
    <property type="entry name" value="Na_H_antiport_1"/>
    <property type="match status" value="1"/>
</dbReference>
<accession>A0A2T0JNG5</accession>
<dbReference type="AlphaFoldDB" id="A0A2T0JNG5"/>
<evidence type="ECO:0000256" key="12">
    <source>
        <dbReference type="SAM" id="MobiDB-lite"/>
    </source>
</evidence>
<keyword evidence="5 11" id="KW-0812">Transmembrane</keyword>
<organism evidence="13 14">
    <name type="scientific">Actinoplanes italicus</name>
    <dbReference type="NCBI Taxonomy" id="113567"/>
    <lineage>
        <taxon>Bacteria</taxon>
        <taxon>Bacillati</taxon>
        <taxon>Actinomycetota</taxon>
        <taxon>Actinomycetes</taxon>
        <taxon>Micromonosporales</taxon>
        <taxon>Micromonosporaceae</taxon>
        <taxon>Actinoplanes</taxon>
    </lineage>
</organism>
<feature type="transmembrane region" description="Helical" evidence="11">
    <location>
        <begin position="274"/>
        <end position="294"/>
    </location>
</feature>
<comment type="caution">
    <text evidence="13">The sequence shown here is derived from an EMBL/GenBank/DDBJ whole genome shotgun (WGS) entry which is preliminary data.</text>
</comment>
<feature type="transmembrane region" description="Helical" evidence="11">
    <location>
        <begin position="133"/>
        <end position="151"/>
    </location>
</feature>
<evidence type="ECO:0000256" key="1">
    <source>
        <dbReference type="ARBA" id="ARBA00004429"/>
    </source>
</evidence>
<gene>
    <name evidence="11" type="primary">nhaA</name>
    <name evidence="13" type="ORF">CLV67_13725</name>
</gene>
<feature type="transmembrane region" description="Helical" evidence="11">
    <location>
        <begin position="451"/>
        <end position="478"/>
    </location>
</feature>
<protein>
    <recommendedName>
        <fullName evidence="11">Na(+)/H(+) antiporter NhaA</fullName>
    </recommendedName>
    <alternativeName>
        <fullName evidence="11">Sodium/proton antiporter NhaA</fullName>
    </alternativeName>
</protein>
<evidence type="ECO:0000256" key="5">
    <source>
        <dbReference type="ARBA" id="ARBA00022692"/>
    </source>
</evidence>
<evidence type="ECO:0000256" key="2">
    <source>
        <dbReference type="ARBA" id="ARBA00022448"/>
    </source>
</evidence>
<reference evidence="13 14" key="1">
    <citation type="submission" date="2018-03" db="EMBL/GenBank/DDBJ databases">
        <title>Genomic Encyclopedia of Archaeal and Bacterial Type Strains, Phase II (KMG-II): from individual species to whole genera.</title>
        <authorList>
            <person name="Goeker M."/>
        </authorList>
    </citation>
    <scope>NUCLEOTIDE SEQUENCE [LARGE SCALE GENOMIC DNA]</scope>
    <source>
        <strain evidence="13 14">DSM 43146</strain>
    </source>
</reference>
<keyword evidence="6 11" id="KW-1133">Transmembrane helix</keyword>
<dbReference type="Proteomes" id="UP000239415">
    <property type="component" value="Unassembled WGS sequence"/>
</dbReference>
<evidence type="ECO:0000256" key="8">
    <source>
        <dbReference type="ARBA" id="ARBA00023065"/>
    </source>
</evidence>
<feature type="transmembrane region" description="Helical" evidence="11">
    <location>
        <begin position="416"/>
        <end position="439"/>
    </location>
</feature>
<dbReference type="PANTHER" id="PTHR30341:SF0">
    <property type="entry name" value="NA(+)_H(+) ANTIPORTER NHAA"/>
    <property type="match status" value="1"/>
</dbReference>
<evidence type="ECO:0000256" key="11">
    <source>
        <dbReference type="HAMAP-Rule" id="MF_01844"/>
    </source>
</evidence>
<comment type="subcellular location">
    <subcellularLocation>
        <location evidence="1">Cell inner membrane</location>
        <topology evidence="1">Multi-pass membrane protein</topology>
    </subcellularLocation>
    <subcellularLocation>
        <location evidence="11">Cell membrane</location>
        <topology evidence="11">Multi-pass membrane protein</topology>
    </subcellularLocation>
</comment>
<proteinExistence type="inferred from homology"/>
<feature type="transmembrane region" description="Helical" evidence="11">
    <location>
        <begin position="171"/>
        <end position="192"/>
    </location>
</feature>
<evidence type="ECO:0000256" key="7">
    <source>
        <dbReference type="ARBA" id="ARBA00023053"/>
    </source>
</evidence>
<evidence type="ECO:0000256" key="9">
    <source>
        <dbReference type="ARBA" id="ARBA00023136"/>
    </source>
</evidence>
<keyword evidence="3 11" id="KW-0050">Antiport</keyword>
<evidence type="ECO:0000256" key="3">
    <source>
        <dbReference type="ARBA" id="ARBA00022449"/>
    </source>
</evidence>
<keyword evidence="2 11" id="KW-0813">Transport</keyword>
<comment type="similarity">
    <text evidence="11">Belongs to the NhaA Na(+)/H(+) (TC 2.A.33) antiporter family.</text>
</comment>
<dbReference type="EMBL" id="PVMZ01000037">
    <property type="protein sequence ID" value="PRX09160.1"/>
    <property type="molecule type" value="Genomic_DNA"/>
</dbReference>
<feature type="transmembrane region" description="Helical" evidence="11">
    <location>
        <begin position="346"/>
        <end position="362"/>
    </location>
</feature>
<evidence type="ECO:0000256" key="6">
    <source>
        <dbReference type="ARBA" id="ARBA00022989"/>
    </source>
</evidence>
<dbReference type="InterPro" id="IPR023171">
    <property type="entry name" value="Na/H_antiporter_dom_sf"/>
</dbReference>
<keyword evidence="4 11" id="KW-1003">Cell membrane</keyword>
<comment type="function">
    <text evidence="11">Na(+)/H(+) antiporter that extrudes sodium in exchange for external protons.</text>
</comment>
<feature type="transmembrane region" description="Helical" evidence="11">
    <location>
        <begin position="300"/>
        <end position="317"/>
    </location>
</feature>
<dbReference type="NCBIfam" id="TIGR00773">
    <property type="entry name" value="NhaA"/>
    <property type="match status" value="1"/>
</dbReference>
<keyword evidence="14" id="KW-1185">Reference proteome</keyword>
<keyword evidence="7 11" id="KW-0915">Sodium</keyword>
<keyword evidence="9 11" id="KW-0472">Membrane</keyword>
<name>A0A2T0JNG5_9ACTN</name>
<evidence type="ECO:0000256" key="4">
    <source>
        <dbReference type="ARBA" id="ARBA00022475"/>
    </source>
</evidence>
<dbReference type="SUPFAM" id="SSF51735">
    <property type="entry name" value="NAD(P)-binding Rossmann-fold domains"/>
    <property type="match status" value="1"/>
</dbReference>
<dbReference type="PANTHER" id="PTHR30341">
    <property type="entry name" value="SODIUM ION/PROTON ANTIPORTER NHAA-RELATED"/>
    <property type="match status" value="1"/>
</dbReference>
<evidence type="ECO:0000313" key="14">
    <source>
        <dbReference type="Proteomes" id="UP000239415"/>
    </source>
</evidence>
<keyword evidence="10 11" id="KW-0739">Sodium transport</keyword>
<dbReference type="HAMAP" id="MF_01844">
    <property type="entry name" value="NhaA"/>
    <property type="match status" value="1"/>
</dbReference>
<feature type="transmembrane region" description="Helical" evidence="11">
    <location>
        <begin position="324"/>
        <end position="340"/>
    </location>
</feature>
<dbReference type="Gene3D" id="3.40.50.720">
    <property type="entry name" value="NAD(P)-binding Rossmann-like Domain"/>
    <property type="match status" value="1"/>
</dbReference>
<dbReference type="GO" id="GO:0015385">
    <property type="term" value="F:sodium:proton antiporter activity"/>
    <property type="evidence" value="ECO:0007669"/>
    <property type="project" value="UniProtKB-UniRule"/>
</dbReference>
<dbReference type="InterPro" id="IPR036291">
    <property type="entry name" value="NAD(P)-bd_dom_sf"/>
</dbReference>
<keyword evidence="8 11" id="KW-0406">Ion transport</keyword>
<evidence type="ECO:0000256" key="10">
    <source>
        <dbReference type="ARBA" id="ARBA00023201"/>
    </source>
</evidence>
<dbReference type="Gene3D" id="1.20.1530.10">
    <property type="entry name" value="Na+/H+ antiporter like domain"/>
    <property type="match status" value="1"/>
</dbReference>
<dbReference type="InterPro" id="IPR004670">
    <property type="entry name" value="NhaA"/>
</dbReference>
<evidence type="ECO:0000313" key="13">
    <source>
        <dbReference type="EMBL" id="PRX09160.1"/>
    </source>
</evidence>
<feature type="transmembrane region" description="Helical" evidence="11">
    <location>
        <begin position="245"/>
        <end position="267"/>
    </location>
</feature>
<dbReference type="GO" id="GO:0005886">
    <property type="term" value="C:plasma membrane"/>
    <property type="evidence" value="ECO:0007669"/>
    <property type="project" value="UniProtKB-SubCell"/>
</dbReference>
<feature type="region of interest" description="Disordered" evidence="12">
    <location>
        <begin position="526"/>
        <end position="545"/>
    </location>
</feature>